<comment type="cofactor">
    <cofactor evidence="17">
        <name>Mg(2+)</name>
        <dbReference type="ChEBI" id="CHEBI:18420"/>
    </cofactor>
</comment>
<comment type="catalytic activity">
    <reaction evidence="2 18 19">
        <text>(6R)-NADPHX = (6S)-NADPHX</text>
        <dbReference type="Rhea" id="RHEA:32227"/>
        <dbReference type="ChEBI" id="CHEBI:64076"/>
        <dbReference type="ChEBI" id="CHEBI:64077"/>
        <dbReference type="EC" id="5.1.99.6"/>
    </reaction>
</comment>
<dbReference type="GO" id="GO:0005524">
    <property type="term" value="F:ATP binding"/>
    <property type="evidence" value="ECO:0007669"/>
    <property type="project" value="UniProtKB-UniRule"/>
</dbReference>
<dbReference type="Gene3D" id="3.40.50.10260">
    <property type="entry name" value="YjeF N-terminal domain"/>
    <property type="match status" value="1"/>
</dbReference>
<comment type="function">
    <text evidence="14 19">Bifunctional enzyme that catalyzes the epimerization of the S- and R-forms of NAD(P)HX and the dehydration of the S-form of NAD(P)HX at the expense of ADP, which is converted to AMP. This allows the repair of both epimers of NAD(P)HX, a damaged form of NAD(P)H that is a result of enzymatic or heat-dependent hydration.</text>
</comment>
<comment type="subunit">
    <text evidence="17">Homotetramer.</text>
</comment>
<keyword evidence="10 17" id="KW-0520">NAD</keyword>
<evidence type="ECO:0000256" key="4">
    <source>
        <dbReference type="ARBA" id="ARBA00009524"/>
    </source>
</evidence>
<dbReference type="RefSeq" id="WP_117302615.1">
    <property type="nucleotide sequence ID" value="NZ_QVQT02000006.1"/>
</dbReference>
<dbReference type="CDD" id="cd01171">
    <property type="entry name" value="YXKO-related"/>
    <property type="match status" value="1"/>
</dbReference>
<dbReference type="HAMAP" id="MF_01966">
    <property type="entry name" value="NADHX_epimerase"/>
    <property type="match status" value="1"/>
</dbReference>
<comment type="function">
    <text evidence="18">Catalyzes the epimerization of the S- and R-forms of NAD(P)HX, a damaged form of NAD(P)H that is a result of enzymatic or heat-dependent hydration. This is a prerequisite for the S-specific NAD(P)H-hydrate dehydratase to allow the repair of both epimers of NAD(P)HX.</text>
</comment>
<feature type="binding site" evidence="17">
    <location>
        <position position="402"/>
    </location>
    <ligand>
        <name>(6S)-NADPHX</name>
        <dbReference type="ChEBI" id="CHEBI:64076"/>
    </ligand>
</feature>
<keyword evidence="11 18" id="KW-0413">Isomerase</keyword>
<comment type="similarity">
    <text evidence="18">Belongs to the NnrE/AIBP family.</text>
</comment>
<feature type="binding site" evidence="17">
    <location>
        <position position="345"/>
    </location>
    <ligand>
        <name>(6S)-NADPHX</name>
        <dbReference type="ChEBI" id="CHEBI:64076"/>
    </ligand>
</feature>
<reference evidence="22 23" key="1">
    <citation type="submission" date="2018-08" db="EMBL/GenBank/DDBJ databases">
        <title>Acidipila sp. 4G-K13, an acidobacterium isolated from forest soil.</title>
        <authorList>
            <person name="Gao Z.-H."/>
            <person name="Qiu L.-H."/>
        </authorList>
    </citation>
    <scope>NUCLEOTIDE SEQUENCE [LARGE SCALE GENOMIC DNA]</scope>
    <source>
        <strain evidence="22 23">4G-K13</strain>
    </source>
</reference>
<dbReference type="Pfam" id="PF01256">
    <property type="entry name" value="Carb_kinase"/>
    <property type="match status" value="1"/>
</dbReference>
<keyword evidence="6 17" id="KW-0547">Nucleotide-binding</keyword>
<evidence type="ECO:0000256" key="12">
    <source>
        <dbReference type="ARBA" id="ARBA00023239"/>
    </source>
</evidence>
<sequence length="550" mass="57663">MNVLTAAEMRATDRATAETYGVPSFDLMRHAGHAVARFVEREYAGARKITVLCGRGNNGGDGCVAARALKEAGREVRVLLLGDPADLKGDAKSAYDEMGIVPVVVADGATIDSPVIARLLAEADLIVDAVVGTGFQPPLRGTAAVLRDRVNVLQMPVAAVDLPSGWDADSREFSAEGAFRADAVVTFTAPKTAHVCGNLTGSAYGPIVVAPIGSPEEAIASSLTQNGAQERPRLRWAGAAKRIAEAPRTADANKGLYGHALIVAGAWGKSGAAAMASLAALRTGAGLVTAAIPESILPMVAGVAPELMTIPLKQGAKGEIDRANLEPEAFEVLTKRRTVIAVGPGIGEEPSTEEFLLGLIEKTDVPLVIDADALNLLAKHPETMKKLSGSSGRRRTVVMTPHPGEMARLAGISTKEVQTNREPLAREFAQRHQITLVLKGWRTLIAHPGGEMAVNTTGNPGMAKGGSGDILTGIVAAMLAQHADRPAEAVEAAVYLHGLAADFAVREQDEHTLLATDTIGHLFRAFHFRAYDSAGYVWIEGLPGRGAGKR</sequence>
<comment type="function">
    <text evidence="17">Catalyzes the dehydration of the S-form of NAD(P)HX at the expense of ADP, which is converted to AMP. Together with NAD(P)HX epimerase, which catalyzes the epimerization of the S- and R-forms, the enzyme allows the repair of both epimers of NAD(P)HX, a damaged form of NAD(P)H that is a result of enzymatic or heat-dependent hydration.</text>
</comment>
<evidence type="ECO:0000256" key="16">
    <source>
        <dbReference type="ARBA" id="ARBA00049209"/>
    </source>
</evidence>
<keyword evidence="12 17" id="KW-0456">Lyase</keyword>
<feature type="binding site" evidence="18">
    <location>
        <position position="128"/>
    </location>
    <ligand>
        <name>K(+)</name>
        <dbReference type="ChEBI" id="CHEBI:29103"/>
    </ligand>
</feature>
<keyword evidence="23" id="KW-1185">Reference proteome</keyword>
<evidence type="ECO:0000313" key="23">
    <source>
        <dbReference type="Proteomes" id="UP000264702"/>
    </source>
</evidence>
<protein>
    <recommendedName>
        <fullName evidence="19">Bifunctional NAD(P)H-hydrate repair enzyme</fullName>
    </recommendedName>
    <alternativeName>
        <fullName evidence="19">Nicotinamide nucleotide repair protein</fullName>
    </alternativeName>
    <domain>
        <recommendedName>
            <fullName evidence="19">ADP-dependent (S)-NAD(P)H-hydrate dehydratase</fullName>
            <ecNumber evidence="19">4.2.1.136</ecNumber>
        </recommendedName>
        <alternativeName>
            <fullName evidence="19">ADP-dependent NAD(P)HX dehydratase</fullName>
        </alternativeName>
    </domain>
    <domain>
        <recommendedName>
            <fullName evidence="19">NAD(P)H-hydrate epimerase</fullName>
            <ecNumber evidence="19">5.1.99.6</ecNumber>
        </recommendedName>
    </domain>
</protein>
<evidence type="ECO:0000256" key="15">
    <source>
        <dbReference type="ARBA" id="ARBA00048238"/>
    </source>
</evidence>
<dbReference type="HAMAP" id="MF_01965">
    <property type="entry name" value="NADHX_dehydratase"/>
    <property type="match status" value="1"/>
</dbReference>
<proteinExistence type="inferred from homology"/>
<dbReference type="PROSITE" id="PS51383">
    <property type="entry name" value="YJEF_C_3"/>
    <property type="match status" value="1"/>
</dbReference>
<feature type="binding site" evidence="18">
    <location>
        <position position="161"/>
    </location>
    <ligand>
        <name>(6S)-NADPHX</name>
        <dbReference type="ChEBI" id="CHEBI:64076"/>
    </ligand>
</feature>
<evidence type="ECO:0000259" key="21">
    <source>
        <dbReference type="PROSITE" id="PS51385"/>
    </source>
</evidence>
<evidence type="ECO:0000256" key="3">
    <source>
        <dbReference type="ARBA" id="ARBA00006001"/>
    </source>
</evidence>
<dbReference type="EC" id="4.2.1.136" evidence="19"/>
<feature type="binding site" evidence="18">
    <location>
        <position position="164"/>
    </location>
    <ligand>
        <name>K(+)</name>
        <dbReference type="ChEBI" id="CHEBI:29103"/>
    </ligand>
</feature>
<feature type="binding site" evidence="17">
    <location>
        <position position="468"/>
    </location>
    <ligand>
        <name>AMP</name>
        <dbReference type="ChEBI" id="CHEBI:456215"/>
    </ligand>
</feature>
<dbReference type="PANTHER" id="PTHR12592:SF0">
    <property type="entry name" value="ATP-DEPENDENT (S)-NAD(P)H-HYDRATE DEHYDRATASE"/>
    <property type="match status" value="1"/>
</dbReference>
<comment type="caution">
    <text evidence="18">Lacks conserved residue(s) required for the propagation of feature annotation.</text>
</comment>
<evidence type="ECO:0000256" key="2">
    <source>
        <dbReference type="ARBA" id="ARBA00000909"/>
    </source>
</evidence>
<evidence type="ECO:0000256" key="13">
    <source>
        <dbReference type="ARBA" id="ARBA00023268"/>
    </source>
</evidence>
<evidence type="ECO:0000313" key="22">
    <source>
        <dbReference type="EMBL" id="RFU15530.1"/>
    </source>
</evidence>
<evidence type="ECO:0000256" key="18">
    <source>
        <dbReference type="HAMAP-Rule" id="MF_01966"/>
    </source>
</evidence>
<dbReference type="OrthoDB" id="9806925at2"/>
<feature type="domain" description="YjeF N-terminal" evidence="21">
    <location>
        <begin position="9"/>
        <end position="220"/>
    </location>
</feature>
<dbReference type="Proteomes" id="UP000264702">
    <property type="component" value="Unassembled WGS sequence"/>
</dbReference>
<dbReference type="SUPFAM" id="SSF53613">
    <property type="entry name" value="Ribokinase-like"/>
    <property type="match status" value="1"/>
</dbReference>
<dbReference type="NCBIfam" id="TIGR00197">
    <property type="entry name" value="yjeF_nterm"/>
    <property type="match status" value="1"/>
</dbReference>
<evidence type="ECO:0000256" key="10">
    <source>
        <dbReference type="ARBA" id="ARBA00023027"/>
    </source>
</evidence>
<evidence type="ECO:0000256" key="17">
    <source>
        <dbReference type="HAMAP-Rule" id="MF_01965"/>
    </source>
</evidence>
<evidence type="ECO:0000256" key="19">
    <source>
        <dbReference type="PIRNR" id="PIRNR017184"/>
    </source>
</evidence>
<organism evidence="22 23">
    <name type="scientific">Paracidobacterium acidisoli</name>
    <dbReference type="NCBI Taxonomy" id="2303751"/>
    <lineage>
        <taxon>Bacteria</taxon>
        <taxon>Pseudomonadati</taxon>
        <taxon>Acidobacteriota</taxon>
        <taxon>Terriglobia</taxon>
        <taxon>Terriglobales</taxon>
        <taxon>Acidobacteriaceae</taxon>
        <taxon>Paracidobacterium</taxon>
    </lineage>
</organism>
<dbReference type="InterPro" id="IPR004443">
    <property type="entry name" value="YjeF_N_dom"/>
</dbReference>
<comment type="catalytic activity">
    <reaction evidence="15 17 19">
        <text>(6S)-NADHX + ADP = AMP + phosphate + NADH + H(+)</text>
        <dbReference type="Rhea" id="RHEA:32223"/>
        <dbReference type="ChEBI" id="CHEBI:15378"/>
        <dbReference type="ChEBI" id="CHEBI:43474"/>
        <dbReference type="ChEBI" id="CHEBI:57945"/>
        <dbReference type="ChEBI" id="CHEBI:64074"/>
        <dbReference type="ChEBI" id="CHEBI:456215"/>
        <dbReference type="ChEBI" id="CHEBI:456216"/>
        <dbReference type="EC" id="4.2.1.136"/>
    </reaction>
</comment>
<evidence type="ECO:0000256" key="6">
    <source>
        <dbReference type="ARBA" id="ARBA00022741"/>
    </source>
</evidence>
<comment type="similarity">
    <text evidence="3 19">In the N-terminal section; belongs to the NnrE/AIBP family.</text>
</comment>
<evidence type="ECO:0000256" key="14">
    <source>
        <dbReference type="ARBA" id="ARBA00025153"/>
    </source>
</evidence>
<dbReference type="PIRSF" id="PIRSF017184">
    <property type="entry name" value="Nnr"/>
    <property type="match status" value="1"/>
</dbReference>
<evidence type="ECO:0000256" key="11">
    <source>
        <dbReference type="ARBA" id="ARBA00023235"/>
    </source>
</evidence>
<dbReference type="AlphaFoldDB" id="A0A372IKQ8"/>
<dbReference type="InterPro" id="IPR036652">
    <property type="entry name" value="YjeF_N_dom_sf"/>
</dbReference>
<dbReference type="GO" id="GO:0110051">
    <property type="term" value="P:metabolite repair"/>
    <property type="evidence" value="ECO:0007669"/>
    <property type="project" value="TreeGrafter"/>
</dbReference>
<dbReference type="GO" id="GO:0046496">
    <property type="term" value="P:nicotinamide nucleotide metabolic process"/>
    <property type="evidence" value="ECO:0007669"/>
    <property type="project" value="UniProtKB-UniRule"/>
</dbReference>
<dbReference type="NCBIfam" id="TIGR00196">
    <property type="entry name" value="yjeF_cterm"/>
    <property type="match status" value="1"/>
</dbReference>
<comment type="similarity">
    <text evidence="17">Belongs to the NnrD/CARKD family.</text>
</comment>
<dbReference type="GO" id="GO:0046872">
    <property type="term" value="F:metal ion binding"/>
    <property type="evidence" value="ECO:0007669"/>
    <property type="project" value="UniProtKB-UniRule"/>
</dbReference>
<comment type="cofactor">
    <cofactor evidence="18 19">
        <name>K(+)</name>
        <dbReference type="ChEBI" id="CHEBI:29103"/>
    </cofactor>
    <text evidence="18 19">Binds 1 potassium ion per subunit.</text>
</comment>
<feature type="binding site" evidence="17">
    <location>
        <position position="469"/>
    </location>
    <ligand>
        <name>(6S)-NADPHX</name>
        <dbReference type="ChEBI" id="CHEBI:64076"/>
    </ligand>
</feature>
<evidence type="ECO:0000259" key="20">
    <source>
        <dbReference type="PROSITE" id="PS51383"/>
    </source>
</evidence>
<feature type="binding site" evidence="18">
    <location>
        <position position="58"/>
    </location>
    <ligand>
        <name>K(+)</name>
        <dbReference type="ChEBI" id="CHEBI:29103"/>
    </ligand>
</feature>
<accession>A0A372IKQ8</accession>
<keyword evidence="5 18" id="KW-0479">Metal-binding</keyword>
<evidence type="ECO:0000256" key="5">
    <source>
        <dbReference type="ARBA" id="ARBA00022723"/>
    </source>
</evidence>
<feature type="binding site" evidence="18">
    <location>
        <begin position="57"/>
        <end position="61"/>
    </location>
    <ligand>
        <name>(6S)-NADPHX</name>
        <dbReference type="ChEBI" id="CHEBI:64076"/>
    </ligand>
</feature>
<dbReference type="GO" id="GO:0052856">
    <property type="term" value="F:NAD(P)HX epimerase activity"/>
    <property type="evidence" value="ECO:0007669"/>
    <property type="project" value="UniProtKB-UniRule"/>
</dbReference>
<evidence type="ECO:0000256" key="7">
    <source>
        <dbReference type="ARBA" id="ARBA00022840"/>
    </source>
</evidence>
<dbReference type="Pfam" id="PF03853">
    <property type="entry name" value="YjeF_N"/>
    <property type="match status" value="1"/>
</dbReference>
<evidence type="ECO:0000256" key="8">
    <source>
        <dbReference type="ARBA" id="ARBA00022857"/>
    </source>
</evidence>
<gene>
    <name evidence="17" type="primary">nnrD</name>
    <name evidence="18" type="synonym">nnrE</name>
    <name evidence="22" type="ORF">D0Y96_17955</name>
</gene>
<dbReference type="Gene3D" id="3.40.1190.20">
    <property type="match status" value="1"/>
</dbReference>
<dbReference type="EC" id="5.1.99.6" evidence="19"/>
<dbReference type="PROSITE" id="PS51385">
    <property type="entry name" value="YJEF_N"/>
    <property type="match status" value="1"/>
</dbReference>
<keyword evidence="9 18" id="KW-0630">Potassium</keyword>
<evidence type="ECO:0000256" key="1">
    <source>
        <dbReference type="ARBA" id="ARBA00000013"/>
    </source>
</evidence>
<dbReference type="SUPFAM" id="SSF64153">
    <property type="entry name" value="YjeF N-terminal domain-like"/>
    <property type="match status" value="1"/>
</dbReference>
<feature type="binding site" evidence="17">
    <location>
        <position position="272"/>
    </location>
    <ligand>
        <name>(6S)-NADPHX</name>
        <dbReference type="ChEBI" id="CHEBI:64076"/>
    </ligand>
</feature>
<feature type="binding site" evidence="18">
    <location>
        <begin position="132"/>
        <end position="138"/>
    </location>
    <ligand>
        <name>(6S)-NADPHX</name>
        <dbReference type="ChEBI" id="CHEBI:64076"/>
    </ligand>
</feature>
<comment type="catalytic activity">
    <reaction evidence="16 17 19">
        <text>(6S)-NADPHX + ADP = AMP + phosphate + NADPH + H(+)</text>
        <dbReference type="Rhea" id="RHEA:32235"/>
        <dbReference type="ChEBI" id="CHEBI:15378"/>
        <dbReference type="ChEBI" id="CHEBI:43474"/>
        <dbReference type="ChEBI" id="CHEBI:57783"/>
        <dbReference type="ChEBI" id="CHEBI:64076"/>
        <dbReference type="ChEBI" id="CHEBI:456215"/>
        <dbReference type="ChEBI" id="CHEBI:456216"/>
        <dbReference type="EC" id="4.2.1.136"/>
    </reaction>
</comment>
<feature type="binding site" evidence="17">
    <location>
        <begin position="439"/>
        <end position="443"/>
    </location>
    <ligand>
        <name>AMP</name>
        <dbReference type="ChEBI" id="CHEBI:456215"/>
    </ligand>
</feature>
<comment type="catalytic activity">
    <reaction evidence="1 18 19">
        <text>(6R)-NADHX = (6S)-NADHX</text>
        <dbReference type="Rhea" id="RHEA:32215"/>
        <dbReference type="ChEBI" id="CHEBI:64074"/>
        <dbReference type="ChEBI" id="CHEBI:64075"/>
        <dbReference type="EC" id="5.1.99.6"/>
    </reaction>
</comment>
<dbReference type="GO" id="GO:0052855">
    <property type="term" value="F:ADP-dependent NAD(P)H-hydrate dehydratase activity"/>
    <property type="evidence" value="ECO:0007669"/>
    <property type="project" value="UniProtKB-UniRule"/>
</dbReference>
<dbReference type="InterPro" id="IPR029056">
    <property type="entry name" value="Ribokinase-like"/>
</dbReference>
<keyword evidence="7 17" id="KW-0067">ATP-binding</keyword>
<name>A0A372IKQ8_9BACT</name>
<dbReference type="PANTHER" id="PTHR12592">
    <property type="entry name" value="ATP-DEPENDENT (S)-NAD(P)H-HYDRATE DEHYDRATASE FAMILY MEMBER"/>
    <property type="match status" value="1"/>
</dbReference>
<comment type="caution">
    <text evidence="22">The sequence shown here is derived from an EMBL/GenBank/DDBJ whole genome shotgun (WGS) entry which is preliminary data.</text>
</comment>
<keyword evidence="8 17" id="KW-0521">NADP</keyword>
<dbReference type="EMBL" id="QVQT01000006">
    <property type="protein sequence ID" value="RFU15530.1"/>
    <property type="molecule type" value="Genomic_DNA"/>
</dbReference>
<dbReference type="InterPro" id="IPR030677">
    <property type="entry name" value="Nnr"/>
</dbReference>
<comment type="similarity">
    <text evidence="4 19">In the C-terminal section; belongs to the NnrD/CARKD family.</text>
</comment>
<feature type="domain" description="YjeF C-terminal" evidence="20">
    <location>
        <begin position="237"/>
        <end position="529"/>
    </location>
</feature>
<dbReference type="InterPro" id="IPR000631">
    <property type="entry name" value="CARKD"/>
</dbReference>
<evidence type="ECO:0000256" key="9">
    <source>
        <dbReference type="ARBA" id="ARBA00022958"/>
    </source>
</evidence>
<keyword evidence="13" id="KW-0511">Multifunctional enzyme</keyword>